<dbReference type="RefSeq" id="WP_092238191.1">
    <property type="nucleotide sequence ID" value="NZ_FNLL01000019.1"/>
</dbReference>
<feature type="transmembrane region" description="Helical" evidence="1">
    <location>
        <begin position="20"/>
        <end position="38"/>
    </location>
</feature>
<gene>
    <name evidence="2" type="ORF">SAMN04487931_1194</name>
</gene>
<keyword evidence="1" id="KW-0472">Membrane</keyword>
<evidence type="ECO:0000256" key="1">
    <source>
        <dbReference type="SAM" id="Phobius"/>
    </source>
</evidence>
<dbReference type="EMBL" id="FNLL01000019">
    <property type="protein sequence ID" value="SDU62618.1"/>
    <property type="molecule type" value="Genomic_DNA"/>
</dbReference>
<feature type="transmembrane region" description="Helical" evidence="1">
    <location>
        <begin position="69"/>
        <end position="90"/>
    </location>
</feature>
<name>A0A1H2K2H0_9BACT</name>
<keyword evidence="1" id="KW-0812">Transmembrane</keyword>
<dbReference type="AlphaFoldDB" id="A0A1H2K2H0"/>
<organism evidence="2 3">
    <name type="scientific">Desulfobacula phenolica</name>
    <dbReference type="NCBI Taxonomy" id="90732"/>
    <lineage>
        <taxon>Bacteria</taxon>
        <taxon>Pseudomonadati</taxon>
        <taxon>Thermodesulfobacteriota</taxon>
        <taxon>Desulfobacteria</taxon>
        <taxon>Desulfobacterales</taxon>
        <taxon>Desulfobacteraceae</taxon>
        <taxon>Desulfobacula</taxon>
    </lineage>
</organism>
<reference evidence="3" key="1">
    <citation type="submission" date="2016-10" db="EMBL/GenBank/DDBJ databases">
        <authorList>
            <person name="Varghese N."/>
            <person name="Submissions S."/>
        </authorList>
    </citation>
    <scope>NUCLEOTIDE SEQUENCE [LARGE SCALE GENOMIC DNA]</scope>
    <source>
        <strain evidence="3">DSM 3384</strain>
    </source>
</reference>
<keyword evidence="3" id="KW-1185">Reference proteome</keyword>
<evidence type="ECO:0000313" key="2">
    <source>
        <dbReference type="EMBL" id="SDU62618.1"/>
    </source>
</evidence>
<evidence type="ECO:0000313" key="3">
    <source>
        <dbReference type="Proteomes" id="UP000199608"/>
    </source>
</evidence>
<accession>A0A1H2K2H0</accession>
<dbReference type="Proteomes" id="UP000199608">
    <property type="component" value="Unassembled WGS sequence"/>
</dbReference>
<keyword evidence="1" id="KW-1133">Transmembrane helix</keyword>
<sequence length="297" mass="34187">MIDIWIEFIKWGDSIDVKQIICFAAIMSVVVGLLHCLFSRNHFEATINNPESADQTITYRNRSNPIYQIIESASVAVTVFAGILALYTTICPTKVFGAFSDLLRPPTITQSEPVREFNEHYFTPQIYHGRLEKWECFDLKITRNFYDRYSNEDPVKVIQRRLRYKDYQALKEKLQSAENKRNPVITICVDDIELSSGFQNKLLSISRYVGVSGTSSTVGQLYGVPSENVFIAENGSGTLRFPYYKKKENRNDWYEKIIPTEKIYIMLNLGNFIHSNHPLETPPGADVYSIILEAREK</sequence>
<proteinExistence type="predicted"/>
<protein>
    <submittedName>
        <fullName evidence="2">Uncharacterized protein</fullName>
    </submittedName>
</protein>